<feature type="binding site" evidence="10">
    <location>
        <position position="220"/>
    </location>
    <ligand>
        <name>Mn(2+)</name>
        <dbReference type="ChEBI" id="CHEBI:29035"/>
    </ligand>
</feature>
<dbReference type="NCBIfam" id="TIGR00287">
    <property type="entry name" value="cas1"/>
    <property type="match status" value="1"/>
</dbReference>
<dbReference type="InterPro" id="IPR019855">
    <property type="entry name" value="CRISPR-assoc_Cas1_NMENI"/>
</dbReference>
<evidence type="ECO:0000256" key="9">
    <source>
        <dbReference type="ARBA" id="ARBA00038592"/>
    </source>
</evidence>
<dbReference type="OrthoDB" id="9803119at2"/>
<dbReference type="EC" id="3.1.-.-" evidence="10"/>
<dbReference type="GO" id="GO:0046872">
    <property type="term" value="F:metal ion binding"/>
    <property type="evidence" value="ECO:0007669"/>
    <property type="project" value="UniProtKB-UniRule"/>
</dbReference>
<comment type="cofactor">
    <cofactor evidence="10">
        <name>Mg(2+)</name>
        <dbReference type="ChEBI" id="CHEBI:18420"/>
    </cofactor>
    <cofactor evidence="10">
        <name>Mn(2+)</name>
        <dbReference type="ChEBI" id="CHEBI:29035"/>
    </cofactor>
</comment>
<evidence type="ECO:0000256" key="8">
    <source>
        <dbReference type="ARBA" id="ARBA00023211"/>
    </source>
</evidence>
<evidence type="ECO:0000313" key="11">
    <source>
        <dbReference type="EMBL" id="PWR25991.1"/>
    </source>
</evidence>
<organism evidence="11 12">
    <name type="scientific">Zavarzinia aquatilis</name>
    <dbReference type="NCBI Taxonomy" id="2211142"/>
    <lineage>
        <taxon>Bacteria</taxon>
        <taxon>Pseudomonadati</taxon>
        <taxon>Pseudomonadota</taxon>
        <taxon>Alphaproteobacteria</taxon>
        <taxon>Rhodospirillales</taxon>
        <taxon>Zavarziniaceae</taxon>
        <taxon>Zavarzinia</taxon>
    </lineage>
</organism>
<keyword evidence="7 10" id="KW-0238">DNA-binding</keyword>
<evidence type="ECO:0000256" key="10">
    <source>
        <dbReference type="HAMAP-Rule" id="MF_01470"/>
    </source>
</evidence>
<evidence type="ECO:0000256" key="6">
    <source>
        <dbReference type="ARBA" id="ARBA00023118"/>
    </source>
</evidence>
<dbReference type="GO" id="GO:0003677">
    <property type="term" value="F:DNA binding"/>
    <property type="evidence" value="ECO:0007669"/>
    <property type="project" value="UniProtKB-KW"/>
</dbReference>
<dbReference type="GO" id="GO:0043571">
    <property type="term" value="P:maintenance of CRISPR repeat elements"/>
    <property type="evidence" value="ECO:0007669"/>
    <property type="project" value="UniProtKB-UniRule"/>
</dbReference>
<dbReference type="Pfam" id="PF01867">
    <property type="entry name" value="Cas_Cas1"/>
    <property type="match status" value="1"/>
</dbReference>
<dbReference type="PANTHER" id="PTHR34353:SF2">
    <property type="entry name" value="CRISPR-ASSOCIATED ENDONUCLEASE CAS1 1"/>
    <property type="match status" value="1"/>
</dbReference>
<name>A0A317EGU6_9PROT</name>
<comment type="function">
    <text evidence="10">CRISPR (clustered regularly interspaced short palindromic repeat), is an adaptive immune system that provides protection against mobile genetic elements (viruses, transposable elements and conjugative plasmids). CRISPR clusters contain spacers, sequences complementary to antecedent mobile elements, and target invading nucleic acids. CRISPR clusters are transcribed and processed into CRISPR RNA (crRNA). Acts as a dsDNA endonuclease. Involved in the integration of spacer DNA into the CRISPR cassette.</text>
</comment>
<dbReference type="RefSeq" id="WP_109902531.1">
    <property type="nucleotide sequence ID" value="NZ_QGLE01000001.1"/>
</dbReference>
<dbReference type="GO" id="GO:0016787">
    <property type="term" value="F:hydrolase activity"/>
    <property type="evidence" value="ECO:0007669"/>
    <property type="project" value="UniProtKB-KW"/>
</dbReference>
<dbReference type="GO" id="GO:0004520">
    <property type="term" value="F:DNA endonuclease activity"/>
    <property type="evidence" value="ECO:0007669"/>
    <property type="project" value="InterPro"/>
</dbReference>
<reference evidence="11 12" key="1">
    <citation type="submission" date="2018-05" db="EMBL/GenBank/DDBJ databases">
        <title>Zavarzinia sp. HR-AS.</title>
        <authorList>
            <person name="Lee Y."/>
            <person name="Jeon C.O."/>
        </authorList>
    </citation>
    <scope>NUCLEOTIDE SEQUENCE [LARGE SCALE GENOMIC DNA]</scope>
    <source>
        <strain evidence="11 12">HR-AS</strain>
    </source>
</reference>
<dbReference type="Gene3D" id="3.100.10.20">
    <property type="entry name" value="CRISPR-associated endonuclease Cas1, N-terminal domain"/>
    <property type="match status" value="1"/>
</dbReference>
<accession>A0A317EGU6</accession>
<dbReference type="InterPro" id="IPR002729">
    <property type="entry name" value="CRISPR-assoc_Cas1"/>
</dbReference>
<evidence type="ECO:0000256" key="7">
    <source>
        <dbReference type="ARBA" id="ARBA00023125"/>
    </source>
</evidence>
<comment type="subunit">
    <text evidence="9 10">Homodimer, forms a heterotetramer with a Cas2 homodimer.</text>
</comment>
<evidence type="ECO:0000256" key="4">
    <source>
        <dbReference type="ARBA" id="ARBA00022801"/>
    </source>
</evidence>
<dbReference type="EMBL" id="QGLE01000001">
    <property type="protein sequence ID" value="PWR25991.1"/>
    <property type="molecule type" value="Genomic_DNA"/>
</dbReference>
<dbReference type="InterPro" id="IPR042211">
    <property type="entry name" value="CRISPR-assoc_Cas1_N"/>
</dbReference>
<dbReference type="AlphaFoldDB" id="A0A317EGU6"/>
<keyword evidence="4 10" id="KW-0378">Hydrolase</keyword>
<dbReference type="InterPro" id="IPR042206">
    <property type="entry name" value="CRISPR-assoc_Cas1_C"/>
</dbReference>
<dbReference type="InterPro" id="IPR050646">
    <property type="entry name" value="Cas1"/>
</dbReference>
<comment type="caution">
    <text evidence="11">The sequence shown here is derived from an EMBL/GenBank/DDBJ whole genome shotgun (WGS) entry which is preliminary data.</text>
</comment>
<dbReference type="Proteomes" id="UP000245461">
    <property type="component" value="Unassembled WGS sequence"/>
</dbReference>
<protein>
    <recommendedName>
        <fullName evidence="10">CRISPR-associated endonuclease Cas1</fullName>
        <ecNumber evidence="10">3.1.-.-</ecNumber>
    </recommendedName>
</protein>
<comment type="similarity">
    <text evidence="10">Belongs to the CRISPR-associated endonuclease Cas1 family.</text>
</comment>
<keyword evidence="12" id="KW-1185">Reference proteome</keyword>
<dbReference type="NCBIfam" id="TIGR03639">
    <property type="entry name" value="cas1_NMENI"/>
    <property type="match status" value="1"/>
</dbReference>
<keyword evidence="1 10" id="KW-0540">Nuclease</keyword>
<evidence type="ECO:0000256" key="3">
    <source>
        <dbReference type="ARBA" id="ARBA00022759"/>
    </source>
</evidence>
<sequence>MIGRVVEIASDGRFLALDRGFLTVSDKGEEVGRVPLDSIAAVVANAHGLGFTNNILVELSRRGVPVVLCGAHHRPEAIVWPVEGHHQQAGRIADQIAASLPLKKRLWAQVVKAKILAQGASLAAVGARHGGFQLLAAKVRSGDPDNVEAEAARRYWPLLLGADFRRDRDAAGANALLNYGYAVLRAGIARAVMAGGLHPSLGLMHANRGNAMVLVDDLMEPFRPIVDIEVWRLLRAGTAEVDREAKAALARVMILDLPTIEGTSPVMTCAERLVASLARAFAGEGDRLALPLPRLPLEGWGE</sequence>
<dbReference type="Gene3D" id="1.20.120.920">
    <property type="entry name" value="CRISPR-associated endonuclease Cas1, C-terminal domain"/>
    <property type="match status" value="1"/>
</dbReference>
<keyword evidence="5 10" id="KW-0460">Magnesium</keyword>
<keyword evidence="6 10" id="KW-0051">Antiviral defense</keyword>
<keyword evidence="8 10" id="KW-0464">Manganese</keyword>
<keyword evidence="3 10" id="KW-0255">Endonuclease</keyword>
<evidence type="ECO:0000256" key="1">
    <source>
        <dbReference type="ARBA" id="ARBA00022722"/>
    </source>
</evidence>
<feature type="binding site" evidence="10">
    <location>
        <position position="148"/>
    </location>
    <ligand>
        <name>Mn(2+)</name>
        <dbReference type="ChEBI" id="CHEBI:29035"/>
    </ligand>
</feature>
<dbReference type="PANTHER" id="PTHR34353">
    <property type="entry name" value="CRISPR-ASSOCIATED ENDONUCLEASE CAS1 1"/>
    <property type="match status" value="1"/>
</dbReference>
<feature type="binding site" evidence="10">
    <location>
        <position position="205"/>
    </location>
    <ligand>
        <name>Mn(2+)</name>
        <dbReference type="ChEBI" id="CHEBI:29035"/>
    </ligand>
</feature>
<dbReference type="GO" id="GO:0051607">
    <property type="term" value="P:defense response to virus"/>
    <property type="evidence" value="ECO:0007669"/>
    <property type="project" value="UniProtKB-UniRule"/>
</dbReference>
<evidence type="ECO:0000256" key="5">
    <source>
        <dbReference type="ARBA" id="ARBA00022842"/>
    </source>
</evidence>
<proteinExistence type="inferred from homology"/>
<evidence type="ECO:0000313" key="12">
    <source>
        <dbReference type="Proteomes" id="UP000245461"/>
    </source>
</evidence>
<evidence type="ECO:0000256" key="2">
    <source>
        <dbReference type="ARBA" id="ARBA00022723"/>
    </source>
</evidence>
<gene>
    <name evidence="10" type="primary">cas1</name>
    <name evidence="11" type="ORF">DKG74_03320</name>
</gene>
<dbReference type="HAMAP" id="MF_01470">
    <property type="entry name" value="Cas1"/>
    <property type="match status" value="1"/>
</dbReference>
<keyword evidence="2 10" id="KW-0479">Metal-binding</keyword>